<feature type="region of interest" description="Disordered" evidence="1">
    <location>
        <begin position="1"/>
        <end position="57"/>
    </location>
</feature>
<proteinExistence type="predicted"/>
<reference evidence="2 3" key="1">
    <citation type="submission" date="2024-08" db="EMBL/GenBank/DDBJ databases">
        <title>Insights into the chromosomal genome structure of Flemingia macrophylla.</title>
        <authorList>
            <person name="Ding Y."/>
            <person name="Zhao Y."/>
            <person name="Bi W."/>
            <person name="Wu M."/>
            <person name="Zhao G."/>
            <person name="Gong Y."/>
            <person name="Li W."/>
            <person name="Zhang P."/>
        </authorList>
    </citation>
    <scope>NUCLEOTIDE SEQUENCE [LARGE SCALE GENOMIC DNA]</scope>
    <source>
        <strain evidence="2">DYQJB</strain>
        <tissue evidence="2">Leaf</tissue>
    </source>
</reference>
<dbReference type="EMBL" id="JBGMDY010000002">
    <property type="protein sequence ID" value="KAL2344683.1"/>
    <property type="molecule type" value="Genomic_DNA"/>
</dbReference>
<dbReference type="Pfam" id="PF14299">
    <property type="entry name" value="PP2"/>
    <property type="match status" value="1"/>
</dbReference>
<accession>A0ABD1N990</accession>
<dbReference type="InterPro" id="IPR025886">
    <property type="entry name" value="PP2-like"/>
</dbReference>
<evidence type="ECO:0000313" key="2">
    <source>
        <dbReference type="EMBL" id="KAL2344683.1"/>
    </source>
</evidence>
<dbReference type="AlphaFoldDB" id="A0ABD1N990"/>
<dbReference type="InterPro" id="IPR052147">
    <property type="entry name" value="PP2-like/Lectin"/>
</dbReference>
<evidence type="ECO:0000256" key="1">
    <source>
        <dbReference type="SAM" id="MobiDB-lite"/>
    </source>
</evidence>
<name>A0ABD1N990_9FABA</name>
<feature type="compositionally biased region" description="Low complexity" evidence="1">
    <location>
        <begin position="9"/>
        <end position="23"/>
    </location>
</feature>
<feature type="compositionally biased region" description="Polar residues" evidence="1">
    <location>
        <begin position="32"/>
        <end position="56"/>
    </location>
</feature>
<keyword evidence="3" id="KW-1185">Reference proteome</keyword>
<dbReference type="PANTHER" id="PTHR48478">
    <property type="entry name" value="LECTIN-LIKE"/>
    <property type="match status" value="1"/>
</dbReference>
<gene>
    <name evidence="2" type="ORF">Fmac_005968</name>
</gene>
<dbReference type="Proteomes" id="UP001603857">
    <property type="component" value="Unassembled WGS sequence"/>
</dbReference>
<evidence type="ECO:0000313" key="3">
    <source>
        <dbReference type="Proteomes" id="UP001603857"/>
    </source>
</evidence>
<organism evidence="2 3">
    <name type="scientific">Flemingia macrophylla</name>
    <dbReference type="NCBI Taxonomy" id="520843"/>
    <lineage>
        <taxon>Eukaryota</taxon>
        <taxon>Viridiplantae</taxon>
        <taxon>Streptophyta</taxon>
        <taxon>Embryophyta</taxon>
        <taxon>Tracheophyta</taxon>
        <taxon>Spermatophyta</taxon>
        <taxon>Magnoliopsida</taxon>
        <taxon>eudicotyledons</taxon>
        <taxon>Gunneridae</taxon>
        <taxon>Pentapetalae</taxon>
        <taxon>rosids</taxon>
        <taxon>fabids</taxon>
        <taxon>Fabales</taxon>
        <taxon>Fabaceae</taxon>
        <taxon>Papilionoideae</taxon>
        <taxon>50 kb inversion clade</taxon>
        <taxon>NPAAA clade</taxon>
        <taxon>indigoferoid/millettioid clade</taxon>
        <taxon>Phaseoleae</taxon>
        <taxon>Flemingia</taxon>
    </lineage>
</organism>
<comment type="caution">
    <text evidence="2">The sequence shown here is derived from an EMBL/GenBank/DDBJ whole genome shotgun (WGS) entry which is preliminary data.</text>
</comment>
<protein>
    <submittedName>
        <fullName evidence="2">Uncharacterized protein</fullName>
    </submittedName>
</protein>
<dbReference type="PANTHER" id="PTHR48478:SF1">
    <property type="entry name" value="LECTIN-LIKE"/>
    <property type="match status" value="1"/>
</dbReference>
<sequence>MGASESQEEPQSQSQPQAQPQLQQHHHEGKTKPSNSNSTKAIVDNNATAVKSSETRSMMPHEYEHILKDADSPLDKSCSREKLLDLLYAGVFLDHKTKASSIGSMTELAELKRVCWFEVEGKFDTRNLSQGILYRVSFIVMLKIWAEGWDIPINVRLDIPGEKKQEHRENLMEISRESWIEIPVGEFVSSEKHVGEMKIHIYEYGGMWKTGLLIKGILIKPKN</sequence>